<dbReference type="InterPro" id="IPR011990">
    <property type="entry name" value="TPR-like_helical_dom_sf"/>
</dbReference>
<evidence type="ECO:0008006" key="4">
    <source>
        <dbReference type="Google" id="ProtNLM"/>
    </source>
</evidence>
<protein>
    <recommendedName>
        <fullName evidence="4">Tetratricopeptide repeat protein</fullName>
    </recommendedName>
</protein>
<name>A0ABX8H5V2_9BACT</name>
<dbReference type="Pfam" id="PF13181">
    <property type="entry name" value="TPR_8"/>
    <property type="match status" value="1"/>
</dbReference>
<evidence type="ECO:0000256" key="1">
    <source>
        <dbReference type="PROSITE-ProRule" id="PRU00339"/>
    </source>
</evidence>
<dbReference type="PROSITE" id="PS50005">
    <property type="entry name" value="TPR"/>
    <property type="match status" value="1"/>
</dbReference>
<reference evidence="2 3" key="1">
    <citation type="submission" date="2021-05" db="EMBL/GenBank/DDBJ databases">
        <title>Comparative genomic studies on the polysaccharide-degrading batcterial strains of the Flammeovirga genus.</title>
        <authorList>
            <person name="Zewei F."/>
            <person name="Zheng Z."/>
            <person name="Yu L."/>
            <person name="Ruyue G."/>
            <person name="Yanhong M."/>
            <person name="Yuanyuan C."/>
            <person name="Jingyan G."/>
            <person name="Wenjun H."/>
        </authorList>
    </citation>
    <scope>NUCLEOTIDE SEQUENCE [LARGE SCALE GENOMIC DNA]</scope>
    <source>
        <strain evidence="2 3">YS10</strain>
        <plasmid evidence="2 3">p1</plasmid>
    </source>
</reference>
<proteinExistence type="predicted"/>
<keyword evidence="2" id="KW-0614">Plasmid</keyword>
<evidence type="ECO:0000313" key="3">
    <source>
        <dbReference type="Proteomes" id="UP000682802"/>
    </source>
</evidence>
<keyword evidence="3" id="KW-1185">Reference proteome</keyword>
<organism evidence="2 3">
    <name type="scientific">Flammeovirga kamogawensis</name>
    <dbReference type="NCBI Taxonomy" id="373891"/>
    <lineage>
        <taxon>Bacteria</taxon>
        <taxon>Pseudomonadati</taxon>
        <taxon>Bacteroidota</taxon>
        <taxon>Cytophagia</taxon>
        <taxon>Cytophagales</taxon>
        <taxon>Flammeovirgaceae</taxon>
        <taxon>Flammeovirga</taxon>
    </lineage>
</organism>
<evidence type="ECO:0000313" key="2">
    <source>
        <dbReference type="EMBL" id="QWG10717.1"/>
    </source>
</evidence>
<dbReference type="EMBL" id="CP076130">
    <property type="protein sequence ID" value="QWG10717.1"/>
    <property type="molecule type" value="Genomic_DNA"/>
</dbReference>
<gene>
    <name evidence="2" type="ORF">KM029_25370</name>
</gene>
<dbReference type="SUPFAM" id="SSF81901">
    <property type="entry name" value="HCP-like"/>
    <property type="match status" value="1"/>
</dbReference>
<accession>A0ABX8H5V2</accession>
<dbReference type="Proteomes" id="UP000682802">
    <property type="component" value="Plasmid p1"/>
</dbReference>
<dbReference type="InterPro" id="IPR019734">
    <property type="entry name" value="TPR_rpt"/>
</dbReference>
<sequence>MKKLLITISILCASLSITQAKILEDDKPLSKSTQELSEALTHAAEDDYEIYAKSAQIIVNWNTDLETAKEWIDTSNEIEENALAYEVLGDYYLHLGNNEKAIESYEKSLSIVMFDSDTSLEARVQRKLLTFNR</sequence>
<keyword evidence="1" id="KW-0802">TPR repeat</keyword>
<feature type="repeat" description="TPR" evidence="1">
    <location>
        <begin position="82"/>
        <end position="115"/>
    </location>
</feature>
<dbReference type="RefSeq" id="WP_144077207.1">
    <property type="nucleotide sequence ID" value="NZ_CP076130.1"/>
</dbReference>
<dbReference type="Gene3D" id="1.25.40.10">
    <property type="entry name" value="Tetratricopeptide repeat domain"/>
    <property type="match status" value="1"/>
</dbReference>
<geneLocation type="plasmid" evidence="2 3">
    <name>p1</name>
</geneLocation>